<reference evidence="2" key="1">
    <citation type="journal article" date="2014" name="Int. J. Syst. Evol. Microbiol.">
        <title>Complete genome sequence of Corynebacterium casei LMG S-19264T (=DSM 44701T), isolated from a smear-ripened cheese.</title>
        <authorList>
            <consortium name="US DOE Joint Genome Institute (JGI-PGF)"/>
            <person name="Walter F."/>
            <person name="Albersmeier A."/>
            <person name="Kalinowski J."/>
            <person name="Ruckert C."/>
        </authorList>
    </citation>
    <scope>NUCLEOTIDE SEQUENCE</scope>
    <source>
        <strain evidence="2">NBRC 101628</strain>
    </source>
</reference>
<sequence length="236" mass="26993">MSGHIAQLAQQFWQQGYLVLDGFFEPELMDSYQKLIMDYFGEDPQFFHNQEFLDKSKTEVIPWFPQREGVAEFDIVDQHPLFRALTQAILGEGWNSQYSMVMFSRKGTSGQAWHQDCPPEDPAQFNINRLVYTMDIDPQVGGQTLVVPGSHRKGALPASEADMAFPEQVVLTPRKGTLVLLHGHTWHKVTPVTGDYRVSTNYRAAPKGVPDDITDICVYPNMRYRFSTQEVIEHRV</sequence>
<dbReference type="Gene3D" id="2.60.120.620">
    <property type="entry name" value="q2cbj1_9rhob like domain"/>
    <property type="match status" value="1"/>
</dbReference>
<dbReference type="GO" id="GO:0005506">
    <property type="term" value="F:iron ion binding"/>
    <property type="evidence" value="ECO:0007669"/>
    <property type="project" value="UniProtKB-ARBA"/>
</dbReference>
<dbReference type="SUPFAM" id="SSF51197">
    <property type="entry name" value="Clavaminate synthase-like"/>
    <property type="match status" value="1"/>
</dbReference>
<gene>
    <name evidence="2" type="ORF">GCM10007895_12080</name>
</gene>
<evidence type="ECO:0000256" key="1">
    <source>
        <dbReference type="ARBA" id="ARBA00001954"/>
    </source>
</evidence>
<reference evidence="2" key="2">
    <citation type="submission" date="2023-01" db="EMBL/GenBank/DDBJ databases">
        <title>Draft genome sequence of Paraferrimonas sedimenticola strain NBRC 101628.</title>
        <authorList>
            <person name="Sun Q."/>
            <person name="Mori K."/>
        </authorList>
    </citation>
    <scope>NUCLEOTIDE SEQUENCE</scope>
    <source>
        <strain evidence="2">NBRC 101628</strain>
    </source>
</reference>
<dbReference type="RefSeq" id="WP_095506467.1">
    <property type="nucleotide sequence ID" value="NZ_BSNC01000003.1"/>
</dbReference>
<dbReference type="InterPro" id="IPR008775">
    <property type="entry name" value="Phytyl_CoA_dOase-like"/>
</dbReference>
<comment type="caution">
    <text evidence="2">The sequence shown here is derived from an EMBL/GenBank/DDBJ whole genome shotgun (WGS) entry which is preliminary data.</text>
</comment>
<dbReference type="EMBL" id="BSNC01000003">
    <property type="protein sequence ID" value="GLP95902.1"/>
    <property type="molecule type" value="Genomic_DNA"/>
</dbReference>
<evidence type="ECO:0008006" key="4">
    <source>
        <dbReference type="Google" id="ProtNLM"/>
    </source>
</evidence>
<organism evidence="2 3">
    <name type="scientific">Paraferrimonas sedimenticola</name>
    <dbReference type="NCBI Taxonomy" id="375674"/>
    <lineage>
        <taxon>Bacteria</taxon>
        <taxon>Pseudomonadati</taxon>
        <taxon>Pseudomonadota</taxon>
        <taxon>Gammaproteobacteria</taxon>
        <taxon>Alteromonadales</taxon>
        <taxon>Ferrimonadaceae</taxon>
        <taxon>Paraferrimonas</taxon>
    </lineage>
</organism>
<accession>A0AA37RW80</accession>
<dbReference type="AlphaFoldDB" id="A0AA37RW80"/>
<evidence type="ECO:0000313" key="2">
    <source>
        <dbReference type="EMBL" id="GLP95902.1"/>
    </source>
</evidence>
<comment type="cofactor">
    <cofactor evidence="1">
        <name>Fe(2+)</name>
        <dbReference type="ChEBI" id="CHEBI:29033"/>
    </cofactor>
</comment>
<evidence type="ECO:0000313" key="3">
    <source>
        <dbReference type="Proteomes" id="UP001161422"/>
    </source>
</evidence>
<dbReference type="Pfam" id="PF05721">
    <property type="entry name" value="PhyH"/>
    <property type="match status" value="1"/>
</dbReference>
<dbReference type="PANTHER" id="PTHR20883:SF48">
    <property type="entry name" value="ECTOINE DIOXYGENASE"/>
    <property type="match status" value="1"/>
</dbReference>
<protein>
    <recommendedName>
        <fullName evidence="4">Phytanoyl-CoA dioxygenase</fullName>
    </recommendedName>
</protein>
<keyword evidence="3" id="KW-1185">Reference proteome</keyword>
<dbReference type="Proteomes" id="UP001161422">
    <property type="component" value="Unassembled WGS sequence"/>
</dbReference>
<dbReference type="GO" id="GO:0016706">
    <property type="term" value="F:2-oxoglutarate-dependent dioxygenase activity"/>
    <property type="evidence" value="ECO:0007669"/>
    <property type="project" value="UniProtKB-ARBA"/>
</dbReference>
<proteinExistence type="predicted"/>
<dbReference type="PANTHER" id="PTHR20883">
    <property type="entry name" value="PHYTANOYL-COA DIOXYGENASE DOMAIN CONTAINING 1"/>
    <property type="match status" value="1"/>
</dbReference>
<name>A0AA37RW80_9GAMM</name>